<comment type="caution">
    <text evidence="2">The sequence shown here is derived from an EMBL/GenBank/DDBJ whole genome shotgun (WGS) entry which is preliminary data.</text>
</comment>
<feature type="region of interest" description="Disordered" evidence="1">
    <location>
        <begin position="56"/>
        <end position="143"/>
    </location>
</feature>
<evidence type="ECO:0000256" key="1">
    <source>
        <dbReference type="SAM" id="MobiDB-lite"/>
    </source>
</evidence>
<proteinExistence type="predicted"/>
<dbReference type="AlphaFoldDB" id="A0A5N4DKV4"/>
<feature type="compositionally biased region" description="Polar residues" evidence="1">
    <location>
        <begin position="186"/>
        <end position="204"/>
    </location>
</feature>
<evidence type="ECO:0000313" key="3">
    <source>
        <dbReference type="Proteomes" id="UP000299084"/>
    </source>
</evidence>
<sequence length="476" mass="52179">MKAGHDDNELKTSVQPPLTPRTLRCCWSVPLMATYLLQGYKASKLEGYTTRLRAQPSTDLTTSSTASPPHKVHPARFQQGCHSASVPTQSSSAENRQPEEDQGTTRACQPPSCLGREKNSLSPQQTSASPPASTKQEIPAFGEGGVHPEWHLLGFCVPSTCTKNLRQASVQPLQAWWLYPKQLSTAPQRVPRTSPSAHNISSSGGAPDLTKPSGPSKGNCPSGPKTCATGLRKERRQQKMGLRGSHSKPARRRTKNGPRVYFQQLSLTDQPQSLTPALKIYYPVSADRPQVMSWLPTLAESALWWDPSLSLWQQPGLAGAIGNCNADAGEGKGQGMQAAVCEPYWKPMLLCMQSSLGQGNPVQWKTELCKRPQAEASWPQLPDPPWSTPGRNYRDGPSVFSPRMLLSSLLLSIFPFMFVSQLSHLLSLFQLCCLRLFLNRPQIFPPHSSCSDCPPYRPVDTCSDSSFSLVPMAHSP</sequence>
<reference evidence="2 3" key="1">
    <citation type="journal article" date="2019" name="Mol. Ecol. Resour.">
        <title>Improving Illumina assemblies with Hi-C and long reads: an example with the North African dromedary.</title>
        <authorList>
            <person name="Elbers J.P."/>
            <person name="Rogers M.F."/>
            <person name="Perelman P.L."/>
            <person name="Proskuryakova A.A."/>
            <person name="Serdyukova N.A."/>
            <person name="Johnson W.E."/>
            <person name="Horin P."/>
            <person name="Corander J."/>
            <person name="Murphy D."/>
            <person name="Burger P.A."/>
        </authorList>
    </citation>
    <scope>NUCLEOTIDE SEQUENCE [LARGE SCALE GENOMIC DNA]</scope>
    <source>
        <strain evidence="2">Drom800</strain>
        <tissue evidence="2">Blood</tissue>
    </source>
</reference>
<evidence type="ECO:0000313" key="2">
    <source>
        <dbReference type="EMBL" id="KAB1271823.1"/>
    </source>
</evidence>
<organism evidence="2 3">
    <name type="scientific">Camelus dromedarius</name>
    <name type="common">Dromedary</name>
    <name type="synonym">Arabian camel</name>
    <dbReference type="NCBI Taxonomy" id="9838"/>
    <lineage>
        <taxon>Eukaryota</taxon>
        <taxon>Metazoa</taxon>
        <taxon>Chordata</taxon>
        <taxon>Craniata</taxon>
        <taxon>Vertebrata</taxon>
        <taxon>Euteleostomi</taxon>
        <taxon>Mammalia</taxon>
        <taxon>Eutheria</taxon>
        <taxon>Laurasiatheria</taxon>
        <taxon>Artiodactyla</taxon>
        <taxon>Tylopoda</taxon>
        <taxon>Camelidae</taxon>
        <taxon>Camelus</taxon>
    </lineage>
</organism>
<dbReference type="EMBL" id="JWIN03000010">
    <property type="protein sequence ID" value="KAB1271823.1"/>
    <property type="molecule type" value="Genomic_DNA"/>
</dbReference>
<keyword evidence="3" id="KW-1185">Reference proteome</keyword>
<keyword evidence="2" id="KW-0808">Transferase</keyword>
<feature type="compositionally biased region" description="Basic residues" evidence="1">
    <location>
        <begin position="245"/>
        <end position="256"/>
    </location>
</feature>
<protein>
    <submittedName>
        <fullName evidence="2">Serine/threonine-protein kinase MARK2</fullName>
    </submittedName>
</protein>
<dbReference type="Proteomes" id="UP000299084">
    <property type="component" value="Unassembled WGS sequence"/>
</dbReference>
<gene>
    <name evidence="2" type="ORF">Cadr_000014786</name>
</gene>
<feature type="compositionally biased region" description="Polar residues" evidence="1">
    <location>
        <begin position="56"/>
        <end position="67"/>
    </location>
</feature>
<feature type="region of interest" description="Disordered" evidence="1">
    <location>
        <begin position="186"/>
        <end position="259"/>
    </location>
</feature>
<dbReference type="GO" id="GO:0016301">
    <property type="term" value="F:kinase activity"/>
    <property type="evidence" value="ECO:0007669"/>
    <property type="project" value="UniProtKB-KW"/>
</dbReference>
<keyword evidence="2" id="KW-0418">Kinase</keyword>
<name>A0A5N4DKV4_CAMDR</name>
<feature type="compositionally biased region" description="Low complexity" evidence="1">
    <location>
        <begin position="122"/>
        <end position="134"/>
    </location>
</feature>
<feature type="compositionally biased region" description="Polar residues" evidence="1">
    <location>
        <begin position="80"/>
        <end position="95"/>
    </location>
</feature>
<accession>A0A5N4DKV4</accession>